<reference evidence="5 6" key="1">
    <citation type="journal article" date="2016" name="Nat. Commun.">
        <title>Extremotolerant tardigrade genome and improved radiotolerance of human cultured cells by tardigrade-unique protein.</title>
        <authorList>
            <person name="Hashimoto T."/>
            <person name="Horikawa D.D."/>
            <person name="Saito Y."/>
            <person name="Kuwahara H."/>
            <person name="Kozuka-Hata H."/>
            <person name="Shin-I T."/>
            <person name="Minakuchi Y."/>
            <person name="Ohishi K."/>
            <person name="Motoyama A."/>
            <person name="Aizu T."/>
            <person name="Enomoto A."/>
            <person name="Kondo K."/>
            <person name="Tanaka S."/>
            <person name="Hara Y."/>
            <person name="Koshikawa S."/>
            <person name="Sagara H."/>
            <person name="Miura T."/>
            <person name="Yokobori S."/>
            <person name="Miyagawa K."/>
            <person name="Suzuki Y."/>
            <person name="Kubo T."/>
            <person name="Oyama M."/>
            <person name="Kohara Y."/>
            <person name="Fujiyama A."/>
            <person name="Arakawa K."/>
            <person name="Katayama T."/>
            <person name="Toyoda A."/>
            <person name="Kunieda T."/>
        </authorList>
    </citation>
    <scope>NUCLEOTIDE SEQUENCE [LARGE SCALE GENOMIC DNA]</scope>
    <source>
        <strain evidence="5 6">YOKOZUNA-1</strain>
    </source>
</reference>
<name>A0A1D1UR54_RAMVA</name>
<feature type="region of interest" description="Disordered" evidence="3">
    <location>
        <begin position="97"/>
        <end position="221"/>
    </location>
</feature>
<feature type="domain" description="RRM" evidence="4">
    <location>
        <begin position="23"/>
        <end position="101"/>
    </location>
</feature>
<evidence type="ECO:0000313" key="6">
    <source>
        <dbReference type="Proteomes" id="UP000186922"/>
    </source>
</evidence>
<dbReference type="PROSITE" id="PS50102">
    <property type="entry name" value="RRM"/>
    <property type="match status" value="1"/>
</dbReference>
<proteinExistence type="predicted"/>
<dbReference type="EMBL" id="BDGG01000001">
    <property type="protein sequence ID" value="GAU90885.1"/>
    <property type="molecule type" value="Genomic_DNA"/>
</dbReference>
<feature type="compositionally biased region" description="Basic and acidic residues" evidence="3">
    <location>
        <begin position="126"/>
        <end position="186"/>
    </location>
</feature>
<dbReference type="Proteomes" id="UP000186922">
    <property type="component" value="Unassembled WGS sequence"/>
</dbReference>
<feature type="compositionally biased region" description="Basic and acidic residues" evidence="3">
    <location>
        <begin position="1"/>
        <end position="18"/>
    </location>
</feature>
<dbReference type="OrthoDB" id="439808at2759"/>
<dbReference type="SUPFAM" id="SSF54928">
    <property type="entry name" value="RNA-binding domain, RBD"/>
    <property type="match status" value="1"/>
</dbReference>
<dbReference type="SMART" id="SM00360">
    <property type="entry name" value="RRM"/>
    <property type="match status" value="1"/>
</dbReference>
<protein>
    <recommendedName>
        <fullName evidence="4">RRM domain-containing protein</fullName>
    </recommendedName>
</protein>
<gene>
    <name evidence="5" type="primary">RvY_03243</name>
    <name evidence="5" type="synonym">RvY_03243.1</name>
    <name evidence="5" type="ORF">RvY_03243-1</name>
</gene>
<organism evidence="5 6">
    <name type="scientific">Ramazzottius varieornatus</name>
    <name type="common">Water bear</name>
    <name type="synonym">Tardigrade</name>
    <dbReference type="NCBI Taxonomy" id="947166"/>
    <lineage>
        <taxon>Eukaryota</taxon>
        <taxon>Metazoa</taxon>
        <taxon>Ecdysozoa</taxon>
        <taxon>Tardigrada</taxon>
        <taxon>Eutardigrada</taxon>
        <taxon>Parachela</taxon>
        <taxon>Hypsibioidea</taxon>
        <taxon>Ramazzottiidae</taxon>
        <taxon>Ramazzottius</taxon>
    </lineage>
</organism>
<comment type="caution">
    <text evidence="5">The sequence shown here is derived from an EMBL/GenBank/DDBJ whole genome shotgun (WGS) entry which is preliminary data.</text>
</comment>
<feature type="region of interest" description="Disordered" evidence="3">
    <location>
        <begin position="1"/>
        <end position="29"/>
    </location>
</feature>
<dbReference type="Pfam" id="PF00076">
    <property type="entry name" value="RRM_1"/>
    <property type="match status" value="1"/>
</dbReference>
<feature type="compositionally biased region" description="Gly residues" evidence="3">
    <location>
        <begin position="116"/>
        <end position="125"/>
    </location>
</feature>
<dbReference type="InterPro" id="IPR000504">
    <property type="entry name" value="RRM_dom"/>
</dbReference>
<evidence type="ECO:0000256" key="1">
    <source>
        <dbReference type="ARBA" id="ARBA00022884"/>
    </source>
</evidence>
<dbReference type="GO" id="GO:0003723">
    <property type="term" value="F:RNA binding"/>
    <property type="evidence" value="ECO:0007669"/>
    <property type="project" value="UniProtKB-UniRule"/>
</dbReference>
<accession>A0A1D1UR54</accession>
<keyword evidence="6" id="KW-1185">Reference proteome</keyword>
<dbReference type="InterPro" id="IPR035979">
    <property type="entry name" value="RBD_domain_sf"/>
</dbReference>
<dbReference type="STRING" id="947166.A0A1D1UR54"/>
<dbReference type="SMART" id="SM00361">
    <property type="entry name" value="RRM_1"/>
    <property type="match status" value="1"/>
</dbReference>
<feature type="compositionally biased region" description="Basic residues" evidence="3">
    <location>
        <begin position="187"/>
        <end position="221"/>
    </location>
</feature>
<evidence type="ECO:0000259" key="4">
    <source>
        <dbReference type="PROSITE" id="PS50102"/>
    </source>
</evidence>
<dbReference type="Gene3D" id="3.30.70.330">
    <property type="match status" value="1"/>
</dbReference>
<dbReference type="AlphaFoldDB" id="A0A1D1UR54"/>
<dbReference type="InterPro" id="IPR003954">
    <property type="entry name" value="RRM_euk-type"/>
</dbReference>
<feature type="compositionally biased region" description="Basic and acidic residues" evidence="3">
    <location>
        <begin position="100"/>
        <end position="115"/>
    </location>
</feature>
<evidence type="ECO:0000313" key="5">
    <source>
        <dbReference type="EMBL" id="GAU90885.1"/>
    </source>
</evidence>
<sequence length="221" mass="25784">MPSRDDDRPVGNGTDRRGGKPNSSLYVRGVAEETRNEELKEMFAKFGPVKDVYIPLDYYTRRARGFAYVQFEELRDAEDALAAVDGTRLHGMSLEVEFAQGDRKTPNDMKGKERGGGGGRNGNGAGRRDGRNGRGRYDDRRGDRDRDRGYSRERERSRDRGDRRRRSRSGDRDRRRSDRDERDGRERRRSPSPRRRSPSPKRRYSRSPSRSPRHSPRRDRR</sequence>
<dbReference type="InterPro" id="IPR012677">
    <property type="entry name" value="Nucleotide-bd_a/b_plait_sf"/>
</dbReference>
<evidence type="ECO:0000256" key="3">
    <source>
        <dbReference type="SAM" id="MobiDB-lite"/>
    </source>
</evidence>
<keyword evidence="1 2" id="KW-0694">RNA-binding</keyword>
<evidence type="ECO:0000256" key="2">
    <source>
        <dbReference type="PROSITE-ProRule" id="PRU00176"/>
    </source>
</evidence>
<dbReference type="InterPro" id="IPR050907">
    <property type="entry name" value="SRSF"/>
</dbReference>
<dbReference type="PANTHER" id="PTHR23147">
    <property type="entry name" value="SERINE/ARGININE RICH SPLICING FACTOR"/>
    <property type="match status" value="1"/>
</dbReference>